<evidence type="ECO:0000313" key="2">
    <source>
        <dbReference type="Proteomes" id="UP001445076"/>
    </source>
</evidence>
<organism evidence="1 2">
    <name type="scientific">Cherax quadricarinatus</name>
    <name type="common">Australian red claw crayfish</name>
    <dbReference type="NCBI Taxonomy" id="27406"/>
    <lineage>
        <taxon>Eukaryota</taxon>
        <taxon>Metazoa</taxon>
        <taxon>Ecdysozoa</taxon>
        <taxon>Arthropoda</taxon>
        <taxon>Crustacea</taxon>
        <taxon>Multicrustacea</taxon>
        <taxon>Malacostraca</taxon>
        <taxon>Eumalacostraca</taxon>
        <taxon>Eucarida</taxon>
        <taxon>Decapoda</taxon>
        <taxon>Pleocyemata</taxon>
        <taxon>Astacidea</taxon>
        <taxon>Parastacoidea</taxon>
        <taxon>Parastacidae</taxon>
        <taxon>Cherax</taxon>
    </lineage>
</organism>
<evidence type="ECO:0000313" key="1">
    <source>
        <dbReference type="EMBL" id="KAK8731055.1"/>
    </source>
</evidence>
<sequence length="247" mass="28381">MHILKFYQSSYACLSWGFIDQQISIIKMLNIFTLVYYTSTLLTTEHFSDQMYHYPLTPVPLTAYTPAIHLHSCHSLPIPMPSTTTHTHAIHHPLHHCHLPSSHTCCPPLQHTFHPPTPRLPSTTATHHHLPLVLLISTNTNSHQHFHQLTKTIHLPSTSPNTNPFPLLPSTTTPRCHYFPITTSLMITIKHHYYPLQPSLTSTLFKNHHLARHASLTPMTLPPAPIFYFYLCHTVDISKNLYYKNFL</sequence>
<proteinExistence type="predicted"/>
<protein>
    <submittedName>
        <fullName evidence="1">Uncharacterized protein</fullName>
    </submittedName>
</protein>
<dbReference type="Proteomes" id="UP001445076">
    <property type="component" value="Unassembled WGS sequence"/>
</dbReference>
<comment type="caution">
    <text evidence="1">The sequence shown here is derived from an EMBL/GenBank/DDBJ whole genome shotgun (WGS) entry which is preliminary data.</text>
</comment>
<keyword evidence="2" id="KW-1185">Reference proteome</keyword>
<dbReference type="AlphaFoldDB" id="A0AAW0WFS7"/>
<dbReference type="EMBL" id="JARKIK010000062">
    <property type="protein sequence ID" value="KAK8731055.1"/>
    <property type="molecule type" value="Genomic_DNA"/>
</dbReference>
<name>A0AAW0WFS7_CHEQU</name>
<reference evidence="1 2" key="1">
    <citation type="journal article" date="2024" name="BMC Genomics">
        <title>Genome assembly of redclaw crayfish (Cherax quadricarinatus) provides insights into its immune adaptation and hypoxia tolerance.</title>
        <authorList>
            <person name="Liu Z."/>
            <person name="Zheng J."/>
            <person name="Li H."/>
            <person name="Fang K."/>
            <person name="Wang S."/>
            <person name="He J."/>
            <person name="Zhou D."/>
            <person name="Weng S."/>
            <person name="Chi M."/>
            <person name="Gu Z."/>
            <person name="He J."/>
            <person name="Li F."/>
            <person name="Wang M."/>
        </authorList>
    </citation>
    <scope>NUCLEOTIDE SEQUENCE [LARGE SCALE GENOMIC DNA]</scope>
    <source>
        <strain evidence="1">ZL_2023a</strain>
    </source>
</reference>
<accession>A0AAW0WFS7</accession>
<gene>
    <name evidence="1" type="ORF">OTU49_007774</name>
</gene>